<feature type="region of interest" description="Disordered" evidence="1">
    <location>
        <begin position="2812"/>
        <end position="2859"/>
    </location>
</feature>
<feature type="compositionally biased region" description="Pro residues" evidence="1">
    <location>
        <begin position="3271"/>
        <end position="3289"/>
    </location>
</feature>
<feature type="compositionally biased region" description="Pro residues" evidence="1">
    <location>
        <begin position="2435"/>
        <end position="2450"/>
    </location>
</feature>
<feature type="compositionally biased region" description="Low complexity" evidence="1">
    <location>
        <begin position="1326"/>
        <end position="1337"/>
    </location>
</feature>
<evidence type="ECO:0000313" key="3">
    <source>
        <dbReference type="EMBL" id="UYV82021.1"/>
    </source>
</evidence>
<feature type="compositionally biased region" description="Basic and acidic residues" evidence="1">
    <location>
        <begin position="3392"/>
        <end position="3401"/>
    </location>
</feature>
<feature type="domain" description="CCHC-type" evidence="2">
    <location>
        <begin position="2406"/>
        <end position="2422"/>
    </location>
</feature>
<evidence type="ECO:0000256" key="1">
    <source>
        <dbReference type="SAM" id="MobiDB-lite"/>
    </source>
</evidence>
<feature type="domain" description="CCHC-type" evidence="2">
    <location>
        <begin position="325"/>
        <end position="341"/>
    </location>
</feature>
<feature type="domain" description="CCHC-type" evidence="2">
    <location>
        <begin position="3707"/>
        <end position="3723"/>
    </location>
</feature>
<feature type="compositionally biased region" description="Pro residues" evidence="1">
    <location>
        <begin position="4647"/>
        <end position="4665"/>
    </location>
</feature>
<feature type="compositionally biased region" description="Basic and acidic residues" evidence="1">
    <location>
        <begin position="1069"/>
        <end position="1080"/>
    </location>
</feature>
<feature type="compositionally biased region" description="Low complexity" evidence="1">
    <location>
        <begin position="2828"/>
        <end position="2844"/>
    </location>
</feature>
<feature type="domain" description="CCHC-type" evidence="2">
    <location>
        <begin position="3041"/>
        <end position="3057"/>
    </location>
</feature>
<feature type="region of interest" description="Disordered" evidence="1">
    <location>
        <begin position="3268"/>
        <end position="3298"/>
    </location>
</feature>
<feature type="region of interest" description="Disordered" evidence="1">
    <location>
        <begin position="4425"/>
        <end position="4516"/>
    </location>
</feature>
<feature type="compositionally biased region" description="Pro residues" evidence="1">
    <location>
        <begin position="1829"/>
        <end position="1838"/>
    </location>
</feature>
<feature type="region of interest" description="Disordered" evidence="1">
    <location>
        <begin position="584"/>
        <end position="615"/>
    </location>
</feature>
<dbReference type="PANTHER" id="PTHR24216">
    <property type="entry name" value="PAXILLIN-RELATED"/>
    <property type="match status" value="1"/>
</dbReference>
<accession>A0ABY6LNV4</accession>
<feature type="compositionally biased region" description="Pro residues" evidence="1">
    <location>
        <begin position="4429"/>
        <end position="4447"/>
    </location>
</feature>
<feature type="compositionally biased region" description="Pro residues" evidence="1">
    <location>
        <begin position="3913"/>
        <end position="3936"/>
    </location>
</feature>
<protein>
    <recommendedName>
        <fullName evidence="2">CCHC-type domain-containing protein</fullName>
    </recommendedName>
</protein>
<organism evidence="3 4">
    <name type="scientific">Cordylochernes scorpioides</name>
    <dbReference type="NCBI Taxonomy" id="51811"/>
    <lineage>
        <taxon>Eukaryota</taxon>
        <taxon>Metazoa</taxon>
        <taxon>Ecdysozoa</taxon>
        <taxon>Arthropoda</taxon>
        <taxon>Chelicerata</taxon>
        <taxon>Arachnida</taxon>
        <taxon>Pseudoscorpiones</taxon>
        <taxon>Cheliferoidea</taxon>
        <taxon>Chernetidae</taxon>
        <taxon>Cordylochernes</taxon>
    </lineage>
</organism>
<feature type="compositionally biased region" description="Pro residues" evidence="1">
    <location>
        <begin position="4459"/>
        <end position="4468"/>
    </location>
</feature>
<gene>
    <name evidence="3" type="ORF">LAZ67_21000471</name>
</gene>
<dbReference type="EMBL" id="CP092883">
    <property type="protein sequence ID" value="UYV82021.1"/>
    <property type="molecule type" value="Genomic_DNA"/>
</dbReference>
<feature type="compositionally biased region" description="Low complexity" evidence="1">
    <location>
        <begin position="3494"/>
        <end position="3510"/>
    </location>
</feature>
<evidence type="ECO:0000313" key="4">
    <source>
        <dbReference type="Proteomes" id="UP001235939"/>
    </source>
</evidence>
<feature type="compositionally biased region" description="Pro residues" evidence="1">
    <location>
        <begin position="2672"/>
        <end position="2689"/>
    </location>
</feature>
<feature type="region of interest" description="Disordered" evidence="1">
    <location>
        <begin position="398"/>
        <end position="474"/>
    </location>
</feature>
<feature type="region of interest" description="Disordered" evidence="1">
    <location>
        <begin position="4644"/>
        <end position="4681"/>
    </location>
</feature>
<feature type="region of interest" description="Disordered" evidence="1">
    <location>
        <begin position="2479"/>
        <end position="2556"/>
    </location>
</feature>
<feature type="compositionally biased region" description="Pro residues" evidence="1">
    <location>
        <begin position="3736"/>
        <end position="3751"/>
    </location>
</feature>
<feature type="region of interest" description="Disordered" evidence="1">
    <location>
        <begin position="3065"/>
        <end position="3161"/>
    </location>
</feature>
<feature type="region of interest" description="Disordered" evidence="1">
    <location>
        <begin position="2669"/>
        <end position="2693"/>
    </location>
</feature>
<feature type="compositionally biased region" description="Pro residues" evidence="1">
    <location>
        <begin position="4063"/>
        <end position="4081"/>
    </location>
</feature>
<feature type="region of interest" description="Disordered" evidence="1">
    <location>
        <begin position="4166"/>
        <end position="4220"/>
    </location>
</feature>
<dbReference type="Proteomes" id="UP001235939">
    <property type="component" value="Chromosome 21"/>
</dbReference>
<dbReference type="SUPFAM" id="SSF52540">
    <property type="entry name" value="P-loop containing nucleoside triphosphate hydrolases"/>
    <property type="match status" value="1"/>
</dbReference>
<feature type="region of interest" description="Disordered" evidence="1">
    <location>
        <begin position="2177"/>
        <end position="2226"/>
    </location>
</feature>
<feature type="compositionally biased region" description="Polar residues" evidence="1">
    <location>
        <begin position="4187"/>
        <end position="4214"/>
    </location>
</feature>
<proteinExistence type="predicted"/>
<feature type="compositionally biased region" description="Pro residues" evidence="1">
    <location>
        <begin position="591"/>
        <end position="608"/>
    </location>
</feature>
<feature type="region of interest" description="Disordered" evidence="1">
    <location>
        <begin position="1522"/>
        <end position="1570"/>
    </location>
</feature>
<feature type="region of interest" description="Disordered" evidence="1">
    <location>
        <begin position="2430"/>
        <end position="2466"/>
    </location>
</feature>
<feature type="domain" description="CCHC-type" evidence="2">
    <location>
        <begin position="4400"/>
        <end position="4416"/>
    </location>
</feature>
<dbReference type="SMART" id="SM00343">
    <property type="entry name" value="ZnF_C2HC"/>
    <property type="match status" value="7"/>
</dbReference>
<feature type="region of interest" description="Disordered" evidence="1">
    <location>
        <begin position="3386"/>
        <end position="3409"/>
    </location>
</feature>
<evidence type="ECO:0000259" key="2">
    <source>
        <dbReference type="SMART" id="SM00343"/>
    </source>
</evidence>
<feature type="compositionally biased region" description="Pro residues" evidence="1">
    <location>
        <begin position="3070"/>
        <end position="3085"/>
    </location>
</feature>
<feature type="compositionally biased region" description="Pro residues" evidence="1">
    <location>
        <begin position="354"/>
        <end position="369"/>
    </location>
</feature>
<reference evidence="3 4" key="1">
    <citation type="submission" date="2022-01" db="EMBL/GenBank/DDBJ databases">
        <title>A chromosomal length assembly of Cordylochernes scorpioides.</title>
        <authorList>
            <person name="Zeh D."/>
            <person name="Zeh J."/>
        </authorList>
    </citation>
    <scope>NUCLEOTIDE SEQUENCE [LARGE SCALE GENOMIC DNA]</scope>
    <source>
        <strain evidence="3">IN4F17</strain>
        <tissue evidence="3">Whole Body</tissue>
    </source>
</reference>
<feature type="compositionally biased region" description="Low complexity" evidence="1">
    <location>
        <begin position="1279"/>
        <end position="1291"/>
    </location>
</feature>
<feature type="compositionally biased region" description="Pro residues" evidence="1">
    <location>
        <begin position="3121"/>
        <end position="3144"/>
    </location>
</feature>
<feature type="compositionally biased region" description="Pro residues" evidence="1">
    <location>
        <begin position="3787"/>
        <end position="3810"/>
    </location>
</feature>
<feature type="domain" description="CCHC-type" evidence="2">
    <location>
        <begin position="1751"/>
        <end position="1767"/>
    </location>
</feature>
<dbReference type="InterPro" id="IPR001878">
    <property type="entry name" value="Znf_CCHC"/>
</dbReference>
<feature type="compositionally biased region" description="Low complexity" evidence="1">
    <location>
        <begin position="1046"/>
        <end position="1061"/>
    </location>
</feature>
<feature type="compositionally biased region" description="Low complexity" evidence="1">
    <location>
        <begin position="3903"/>
        <end position="3912"/>
    </location>
</feature>
<feature type="compositionally biased region" description="Pro residues" evidence="1">
    <location>
        <begin position="1780"/>
        <end position="1795"/>
    </location>
</feature>
<feature type="non-terminal residue" evidence="3">
    <location>
        <position position="5112"/>
    </location>
</feature>
<feature type="region of interest" description="Disordered" evidence="1">
    <location>
        <begin position="3478"/>
        <end position="3525"/>
    </location>
</feature>
<dbReference type="InterPro" id="IPR027417">
    <property type="entry name" value="P-loop_NTPase"/>
</dbReference>
<feature type="compositionally biased region" description="Polar residues" evidence="1">
    <location>
        <begin position="1538"/>
        <end position="1565"/>
    </location>
</feature>
<feature type="region of interest" description="Disordered" evidence="1">
    <location>
        <begin position="2014"/>
        <end position="2039"/>
    </location>
</feature>
<feature type="region of interest" description="Disordered" evidence="1">
    <location>
        <begin position="3731"/>
        <end position="3953"/>
    </location>
</feature>
<feature type="compositionally biased region" description="Pro residues" evidence="1">
    <location>
        <begin position="2484"/>
        <end position="2493"/>
    </location>
</feature>
<feature type="region of interest" description="Disordered" evidence="1">
    <location>
        <begin position="1"/>
        <end position="21"/>
    </location>
</feature>
<feature type="compositionally biased region" description="Low complexity" evidence="1">
    <location>
        <begin position="3111"/>
        <end position="3120"/>
    </location>
</feature>
<feature type="region of interest" description="Disordered" evidence="1">
    <location>
        <begin position="1775"/>
        <end position="1811"/>
    </location>
</feature>
<feature type="region of interest" description="Disordered" evidence="1">
    <location>
        <begin position="1019"/>
        <end position="1080"/>
    </location>
</feature>
<feature type="region of interest" description="Disordered" evidence="1">
    <location>
        <begin position="96"/>
        <end position="145"/>
    </location>
</feature>
<dbReference type="PANTHER" id="PTHR24216:SF65">
    <property type="entry name" value="PAXILLIN-LIKE PROTEIN 1"/>
    <property type="match status" value="1"/>
</dbReference>
<feature type="compositionally biased region" description="Pro residues" evidence="1">
    <location>
        <begin position="403"/>
        <end position="412"/>
    </location>
</feature>
<feature type="compositionally biased region" description="Low complexity" evidence="1">
    <location>
        <begin position="3777"/>
        <end position="3786"/>
    </location>
</feature>
<feature type="region of interest" description="Disordered" evidence="1">
    <location>
        <begin position="4063"/>
        <end position="4096"/>
    </location>
</feature>
<feature type="region of interest" description="Disordered" evidence="1">
    <location>
        <begin position="1273"/>
        <end position="1413"/>
    </location>
</feature>
<feature type="region of interest" description="Disordered" evidence="1">
    <location>
        <begin position="349"/>
        <end position="385"/>
    </location>
</feature>
<feature type="compositionally biased region" description="Polar residues" evidence="1">
    <location>
        <begin position="112"/>
        <end position="139"/>
    </location>
</feature>
<feature type="compositionally biased region" description="Polar residues" evidence="1">
    <location>
        <begin position="2193"/>
        <end position="2220"/>
    </location>
</feature>
<name>A0ABY6LNV4_9ARAC</name>
<feature type="compositionally biased region" description="Pro residues" evidence="1">
    <location>
        <begin position="3862"/>
        <end position="3877"/>
    </location>
</feature>
<sequence length="5112" mass="549669">MATNFIRAESPSKAEQKPVRHGSLAQPCAELSANQDLQNEIPIVLRKNQNYVNPPAGGQDANSAAPVDLAAIPTSNAAAQVRRNWADITEEVNPGAEEGFTLVQGRKRRRGSGNSPTTAAPSSNAGASRTIRRPQSSAGSVPRAQEIRATRAHIADARARQASSSEEHCVYIEHSPELEPFHYLRALDRMLGGTAGVIQITKVNGHQLLGLTNRGLAERLISEGLEVEGTLLRAFPFRKRAERITVGNLPFFVADSAVITALSPYGRVTSIAPKQMKAGPYVYVDGRRDVFITLHEGITIERLPTRLDINIKGQAWPAYLSSGIRCSRCHGQGHRRAICPLLAGLANNTRTAPPTTPAGVPPPTTPAPPQRSAAQPPAPAPSNLAMEVCSAPPMARAVLHPSAPRPSPPATPALPVEETPTAPPPVIPAPSLQVPKNPVDPRSATPRHPEPTPPARPDFAAPHGPPPIQETLGPAAPTQDVEMSIVEETTASSASSTRNATGDDLVAFIEGNPSVSFARTDALGLGREEVLDLLSSRTKAQRNGPLLSPPQCDALVGLIGQILDLKPGHTSNLYKVLGQVRAEPTKTPAAAPTPPLPAPRPTGPTPPVPHEEQMTEEQEDVMIFKIFRKLKHMTCLRPIYDTGIDVIDLKDAILFTEDTATRPWWVVTACTVSTPHVYTCSTRPWWVVTDCTVSTPHVYICSTRPWWVVTACTVSTPHVYTCSTRPWWVVTACTVSTPHVYICSTRPWWVVTACTVSTPHVYTCSTRPWWVVTACTVSTPHVYICSTRPWWVVTACTVSTPHVYTCSTRPWWVVTACNVSTPHVYTCSTRPWWVVTACNVSTPHVYTCSTRPWWVVTACNVSTPHVYTCSTRPWWVVTACNVSTPHVYTCSTRPWWVVTACTVSTPHAYTRPCGHASRELLSFSPLARGKMSRIATNLVWADSPFNAEQIPGRHGQKAHPCAEKSANFDLQRKCSNNLRTIENFANSPAGGKDANSSTSSDFANDTSFNGAIKAQRSWANSSKDVNPASEDGFTIVQGKKRRRGSAESPAAAAHSSNARRSGTNRRQRSSAERVPRAQEIKTTRTHIVEARARQASSTEEHCLYIEHCPELEPYHYLKAIDEMVGGTSDVVQIAKVNGHLLLGLSNKTLAERLINEGLEVEGMSLKTFPFYRRAARITISNLPFFVKDASVIDALLPYGRVTSIVPKQLKAGKYVYTDGRREAYIVPHDGINIESLPARLDIRIKGEAWPMYLTSGIRCSRCRGQGHRRANCPLFIGQSTGPRRTSPSSTTNIPQMTAPELPRQASAASPAPPPPDPDMEVFGVIPAAPAAPHQPAVPGQPPPAPMALPMDVSTPAPAHPAPSREKPSNGLTAHTAPQPAEPTPSTPHREESTPDSVTPMLPTRPPLTQEEQEELEFACKDHLLSRMATNYIRAESPSKAEQKPVRHGSLAQPCAELSANQDFQNEIPIVLRKNQNYVNPPAGGQDANSAAPVDLAAIPTSNAAAQVRRNWADITEQVNPGAEEGFTLVQGRKRRRGSGNSPTTAAPSSNAGASRTIRRPQSSAGSVPRAQEIRATRAHIADARARQASSSEEHCVYIEHSPELEPFHYLRALDRMLGGTAGVIQITKVNGHQLLGLTNRGLAERLISEGLEVEGTLLRAFPFRKRAERITVGNLPFFVADSAVITALSPYGRVTSIAPKQMKAGPYVYVDGRRDVFITLHEGITIERLPTRLDINIKGQAWPAYLSSGIRCSRCHGQGHRRAICPLLAGLANNTRTAPPTTPAGVPPPTTPAPPQRSAAQPPAPAPSNLAMEVCSAPPMARAVLHPSAPRPSPPATPALPMEETPTAPPPVIPAPSLQVPKNPVDPRSATPRHPEPTPPARPDFAAPHGPPPIQETLGPAAPTQDVEMSIVEETTASSASSTRNATGDDLVAFIEGNPSVSFARTDALGLGREEVLDLLSSRTKAQRNGPLLSPPQCDALVGLIGQILDLKPGHTSNLYKVLGQVRAELTKTPAAAPTPPLPAPRPTGPTPPVPHEEQMTEEQEDVMIFKIFRKLKHMTCLRPLYDTGIDVIDLKDAILFTEDTASLMTKLSPALKGVLAEFLGAAIELARSYHHDNEIPIVLRKNQNYVNPPAGGQDANSAAPVDLSLAAIPTSNAAAQVRRNWADITEEVNPGAEEGFTLVQGRKRRRGSGNSPTTAAPSSNAGASRTIRRPQSSAGSVPRAQEIRATRAHIADARARQASSSEEHCVYIEHSPELEPFHYLRALDRMLGGTAGVIQITKVNGHQLLGLTNRGLAERLISEGLEVEGTLLRAFPFRKRAERITVGNLPFFVADSAVITALSPYGRVTSIAPKQMKAGPYVYVDGRRDVFITLHEGITIERLPTRLDINIKGQAWPAYLSSGIRCSRCHGQGHRRAICPLLAGLANNTRTAPPTTPAGVPPPTTPAPPQRSAAQPPAPAPSNLAMEVCSAPPMARAVLHPSAPRPSPPATPALPMEETPSAPPPVIPAPSLQVPKNPVDPRSATPRHPEPTPPARPDFAAPHGPPPIQETLGPAAPTQDVKMSIVEETTASSASSTRNATGDDLVAFIEGNPSVSFARTDALGLGREEVLDLLSSRTKAQRNGPLLSPPQCDALVGLIGQILDLKPGHTSNLYKVLGQVRAELTKTPAAAPTPPLPAPRPTGPTPPVPHEEQMAEEQEDVMIFKIFRKLKHMTCLRPLYDTGIDVIDLKDAILFTEDTAIIRKSRFAERNSNSFEKKSKLCKSARRRPGCKFCRAGRPLSLSLAAIPTSNAAAQVRRNWADITEEVNPGAEEGFTLVQGRKRRRGSANSPTAAAPSSNPGGSRTIRRPQPSAGSVPRAQEIRVTRAHIAEARARQASSSEEHCVYIEHSPELEPFHYLRALDRMLGGTAGVIQITKVNGHQLLGLTNRGLAERIISEGLEVEGTLLRAFPFRKRAERITVGNLPFFVADSAVITALSPYGRVTSIAPKQMKAGPYVYVDGRRDVFITLHEGITIERLPTRLDINIKGQAWPAYLSSGIRCSRCHGQGHRRAICPLLAGLANNTRTAPPTTPAGVPPPTTPAPPQRSAAQPPAPTPSNPAMEVCSAPPVARAALHSSAPRPSPPAAPAFPMEETPPAPPPVTPAPSLQTPGSREPAAPTPDVEMSIVEETFASSTSSAKNATRVDLDAFIEGLPSVSFAKTDALGLGREEVLDLLSSRTKAQRKGPLLSPPQCDALVGLIGQILDLKPGHTSNLYKVLGQVKAELRTTPAVPPTPPLPAPRPSGPTPPTSHSEELMPAVMTPPPPALEDDPDLTQWQITRPWWVVTACNVSTPHVYTCSTRPWWVVTACNVSTPHVYTRPCGHASRELPSFSPLASGITSRMATNLARAESPSKAEDKPVRLGSKAQPSAEITAKDVLQNKNPIVLTKNQNYVNPSAGSQDANSAAPVDLAAIPTSDAAAQVRRNWADITEEVNPGAEEGFTLVQGRKRRRGSANSPTAAAPSSNPGGSRTIRRPQPSAGSVPRAQEIRVTRAHIAEARARQASSSEEHCVYIEHSPELEPFHYLRALDRMLGGTAGVIQITKVNGHQLLGLTNRGLAERLISEGLEVEGTLLRAFPFRKRAERITVGNLPFFVADSAVITALSPYGRVTSIAPKQMKAGPYVYVDGRRDVFITLHEGITIERLPTRLDINIKGQAWPAYLSSGIRCSRCHGQGHRRAICPLLAGLANNTRTAPPTTPAGVPPPTTPAPPQRSAAQPPAPTPSNPAMEVCSAPPVARAALHSSAPRPSPPAAPAFPMEETPPAPPPVTPAPSLQTPGSREPAAPTPDVEMSIGKKRYESRPRCFHRGAPQRLANNTRTAPPTTPAGVPPPTTPAPPQRSAAQPPAPTPSNPAMEVCSAPPVARAALHSSAPRPSPPAAPAFPMEETPPAPPPVTPAPSLQTPGSREPAAPTPDVEMSIVEETFASSTSSAKNATSVDLDAFIEGLPSVSFAKTDALGLGREEVLDLLSSRTKAQRKGPLLSPPQCDALVGLIGQILDLKPGHTSNLYKVLGQVKAELRTTPAVPPTPTLPAPWPAKPTPPALHGEKTSPDIATPPPPLSTEFIDVCYDQANDIIYELSDERYLETLSDIGVTEGDIVEAIIFPDDREPLLRRLSTQKRTTLAGIVSAASERARSSDPFGRKRRRGSGNSPTTAAPSSNAGASRTIRRPQSSAGSVPRAQEIRATRAHIADARARQASSSEEHCVYIEHSPELEPFHYLRALDRMLGGTAGVIQITKVNGHQLLGLTNRGLAERLISEGLEVEGTLLRAFPFRKRAERITVGNLPFFVADSAVITALSPYGRVTSIAPKQMKAGPYVYVDGRRDVFITLHEGITIERLPTRLDINIKGQAWPAYLSSGIRCSRCHGQGHRRAICPLLAGLANNTRMAPPTTPAGVPPPITSAPPQRAPPMAQAVLHPSAPRPSPPAAPALPMEETPSTPPPVTPAPSLQAPEVPVGPRPAKSQHPEPTPPARPDFVALRDPLKSQVTLGPAAPTPDVEMSIVEETTASSTSAAKNATRVDLDAFIEGHPSVSFAEMDALGLGREEVLDLLSSRTKAQRKGPLLSPPQCDALAGLIGQILDLKPGHTSNLYKVLGQVRAELTKTPAAAPTPPLPAPRPAETAPPAPQGEESAPAEVAFPPPLPVKMTDEARERWLLDLFKELNYRTFLMPLLSWTRPEQIIRAALHSGEERNDILGAHPNQRSILANFLGSVIEHAQGDDQSALDQLSDFSENVECLDSSFTTTTTIKESPLSKQWKRCLQLATLWFQFEDKNTGTKAKIKCRPHVHSKPNTLSVDWVPVHKKVVNISLTKTVKCKRKQFPCVPACAITIHKAQGGTFTTNVYKYSSKQPQQLVYVAMSRVTSIDGLYIITEKDSPLVFKHGRDGNDSQTTRDIRNEYLRLRGHTLDTITKQAVKFCDDATDAGQLIVTNINCQSLSAHAADIETDTVIPRSDYLVLTETWMRDTCEPTPIKGYECVSRENNRPNSDTNAAGGVAIYRKLSSTSTAEVFQVAITDVTRVIKTKGDMCMTEVTCFAANTSFKFILGAVYIHPGASMQDIGMLLWQGLGPYIHNS</sequence>
<keyword evidence="4" id="KW-1185">Reference proteome</keyword>
<feature type="region of interest" description="Disordered" evidence="1">
    <location>
        <begin position="1824"/>
        <end position="1900"/>
    </location>
</feature>
<feature type="domain" description="CCHC-type" evidence="2">
    <location>
        <begin position="1258"/>
        <end position="1274"/>
    </location>
</feature>
<feature type="compositionally biased region" description="Pro residues" evidence="1">
    <location>
        <begin position="2017"/>
        <end position="2034"/>
    </location>
</feature>